<reference evidence="1" key="1">
    <citation type="submission" date="2023-09" db="EMBL/GenBank/DDBJ databases">
        <title>Paucibacter sp. APW11 Genome sequencing and assembly.</title>
        <authorList>
            <person name="Kim I."/>
        </authorList>
    </citation>
    <scope>NUCLEOTIDE SEQUENCE</scope>
    <source>
        <strain evidence="1">APW11</strain>
    </source>
</reference>
<name>A0ABU3PFW8_9BURK</name>
<dbReference type="EMBL" id="JAVXZY010000009">
    <property type="protein sequence ID" value="MDT9001485.1"/>
    <property type="molecule type" value="Genomic_DNA"/>
</dbReference>
<dbReference type="Proteomes" id="UP001246372">
    <property type="component" value="Unassembled WGS sequence"/>
</dbReference>
<comment type="caution">
    <text evidence="1">The sequence shown here is derived from an EMBL/GenBank/DDBJ whole genome shotgun (WGS) entry which is preliminary data.</text>
</comment>
<organism evidence="1 2">
    <name type="scientific">Roseateles aquae</name>
    <dbReference type="NCBI Taxonomy" id="3077235"/>
    <lineage>
        <taxon>Bacteria</taxon>
        <taxon>Pseudomonadati</taxon>
        <taxon>Pseudomonadota</taxon>
        <taxon>Betaproteobacteria</taxon>
        <taxon>Burkholderiales</taxon>
        <taxon>Sphaerotilaceae</taxon>
        <taxon>Roseateles</taxon>
    </lineage>
</organism>
<evidence type="ECO:0000313" key="2">
    <source>
        <dbReference type="Proteomes" id="UP001246372"/>
    </source>
</evidence>
<keyword evidence="2" id="KW-1185">Reference proteome</keyword>
<gene>
    <name evidence="1" type="ORF">RQP53_19570</name>
</gene>
<protein>
    <submittedName>
        <fullName evidence="1">Uncharacterized protein</fullName>
    </submittedName>
</protein>
<proteinExistence type="predicted"/>
<dbReference type="RefSeq" id="WP_315652369.1">
    <property type="nucleotide sequence ID" value="NZ_JAVXZY010000009.1"/>
</dbReference>
<evidence type="ECO:0000313" key="1">
    <source>
        <dbReference type="EMBL" id="MDT9001485.1"/>
    </source>
</evidence>
<accession>A0ABU3PFW8</accession>
<sequence length="174" mass="19706">MTLLALKVHSPRKVDSKLKRLLRELGLPASEVLSLPFTEPSDFMPEAANCHFNVLAQVKLAGGRAVHGWILAEDRKQDFVEAVFHSVWQPVAGPLRDLTPRSLPEAKILFVPDPRRRLVLTTESDRPAILTYENFRMHEGRALAPLRQVRLPVCSTLIARFELWPWQDQSANVA</sequence>